<comment type="caution">
    <text evidence="3">The sequence shown here is derived from an EMBL/GenBank/DDBJ whole genome shotgun (WGS) entry which is preliminary data.</text>
</comment>
<feature type="domain" description="SMODS-associated and fused to various effectors" evidence="2">
    <location>
        <begin position="81"/>
        <end position="150"/>
    </location>
</feature>
<dbReference type="Proteomes" id="UP000305778">
    <property type="component" value="Unassembled WGS sequence"/>
</dbReference>
<dbReference type="AlphaFoldDB" id="A0A4V5MZM9"/>
<evidence type="ECO:0000313" key="3">
    <source>
        <dbReference type="EMBL" id="TKA08479.1"/>
    </source>
</evidence>
<dbReference type="NCBIfam" id="NF033611">
    <property type="entry name" value="SAVED"/>
    <property type="match status" value="1"/>
</dbReference>
<accession>A0A4V5MZM9</accession>
<gene>
    <name evidence="3" type="ORF">FCI23_27575</name>
</gene>
<evidence type="ECO:0000259" key="2">
    <source>
        <dbReference type="Pfam" id="PF18145"/>
    </source>
</evidence>
<evidence type="ECO:0000313" key="4">
    <source>
        <dbReference type="Proteomes" id="UP000305778"/>
    </source>
</evidence>
<feature type="region of interest" description="Disordered" evidence="1">
    <location>
        <begin position="153"/>
        <end position="191"/>
    </location>
</feature>
<keyword evidence="4" id="KW-1185">Reference proteome</keyword>
<dbReference type="OrthoDB" id="5379188at2"/>
<reference evidence="3 4" key="1">
    <citation type="submission" date="2019-04" db="EMBL/GenBank/DDBJ databases">
        <title>Streptomyces oryziradicis sp. nov., a novel actinomycete isolated from rhizosphere soil of rice (Oryza sativa L.).</title>
        <authorList>
            <person name="Li C."/>
        </authorList>
    </citation>
    <scope>NUCLEOTIDE SEQUENCE [LARGE SCALE GENOMIC DNA]</scope>
    <source>
        <strain evidence="3 4">NEAU-C40</strain>
    </source>
</reference>
<dbReference type="InterPro" id="IPR040836">
    <property type="entry name" value="SAVED"/>
</dbReference>
<proteinExistence type="predicted"/>
<protein>
    <submittedName>
        <fullName evidence="3">SAVED domain-containing protein</fullName>
    </submittedName>
</protein>
<dbReference type="EMBL" id="SUMC01000030">
    <property type="protein sequence ID" value="TKA08479.1"/>
    <property type="molecule type" value="Genomic_DNA"/>
</dbReference>
<dbReference type="Pfam" id="PF18145">
    <property type="entry name" value="SAVED"/>
    <property type="match status" value="1"/>
</dbReference>
<name>A0A4V5MZM9_9ACTN</name>
<evidence type="ECO:0000256" key="1">
    <source>
        <dbReference type="SAM" id="MobiDB-lite"/>
    </source>
</evidence>
<organism evidence="3 4">
    <name type="scientific">Actinacidiphila oryziradicis</name>
    <dbReference type="NCBI Taxonomy" id="2571141"/>
    <lineage>
        <taxon>Bacteria</taxon>
        <taxon>Bacillati</taxon>
        <taxon>Actinomycetota</taxon>
        <taxon>Actinomycetes</taxon>
        <taxon>Kitasatosporales</taxon>
        <taxon>Streptomycetaceae</taxon>
        <taxon>Actinacidiphila</taxon>
    </lineage>
</organism>
<feature type="compositionally biased region" description="Basic residues" evidence="1">
    <location>
        <begin position="178"/>
        <end position="191"/>
    </location>
</feature>
<sequence>MSQRRRPRGRPLHVRRTPCRSPKVAAKRYPLFLESYSRHGIEIDLRHLPGESARLADSPWDAGERSRSYNRHATAVIDDVIEHQLKRGIARDNVRHLSVFGFARLPLLVYLGSRLDDTVPTEIHQRQRHDESWCWQDAASVVDFATHLDHAAPQADREGGGNQSAGRTHRCPQPDHRPARRHPTGSVPHRQ</sequence>